<dbReference type="SUPFAM" id="SSF53850">
    <property type="entry name" value="Periplasmic binding protein-like II"/>
    <property type="match status" value="1"/>
</dbReference>
<organism evidence="3 4">
    <name type="scientific">Jatrophihabitans endophyticus</name>
    <dbReference type="NCBI Taxonomy" id="1206085"/>
    <lineage>
        <taxon>Bacteria</taxon>
        <taxon>Bacillati</taxon>
        <taxon>Actinomycetota</taxon>
        <taxon>Actinomycetes</taxon>
        <taxon>Jatrophihabitantales</taxon>
        <taxon>Jatrophihabitantaceae</taxon>
        <taxon>Jatrophihabitans</taxon>
    </lineage>
</organism>
<evidence type="ECO:0000259" key="2">
    <source>
        <dbReference type="Pfam" id="PF00496"/>
    </source>
</evidence>
<reference evidence="3 4" key="1">
    <citation type="submission" date="2016-11" db="EMBL/GenBank/DDBJ databases">
        <authorList>
            <person name="Jaros S."/>
            <person name="Januszkiewicz K."/>
            <person name="Wedrychowicz H."/>
        </authorList>
    </citation>
    <scope>NUCLEOTIDE SEQUENCE [LARGE SCALE GENOMIC DNA]</scope>
    <source>
        <strain evidence="3 4">DSM 45627</strain>
    </source>
</reference>
<dbReference type="GO" id="GO:0015833">
    <property type="term" value="P:peptide transport"/>
    <property type="evidence" value="ECO:0007669"/>
    <property type="project" value="TreeGrafter"/>
</dbReference>
<feature type="signal peptide" evidence="1">
    <location>
        <begin position="1"/>
        <end position="22"/>
    </location>
</feature>
<dbReference type="PANTHER" id="PTHR30290:SF83">
    <property type="entry name" value="ABC TRANSPORTER SUBSTRATE-BINDING PROTEIN"/>
    <property type="match status" value="1"/>
</dbReference>
<dbReference type="PIRSF" id="PIRSF002741">
    <property type="entry name" value="MppA"/>
    <property type="match status" value="1"/>
</dbReference>
<dbReference type="PROSITE" id="PS51257">
    <property type="entry name" value="PROKAR_LIPOPROTEIN"/>
    <property type="match status" value="1"/>
</dbReference>
<dbReference type="Pfam" id="PF00496">
    <property type="entry name" value="SBP_bac_5"/>
    <property type="match status" value="1"/>
</dbReference>
<feature type="chain" id="PRO_5013110271" evidence="1">
    <location>
        <begin position="23"/>
        <end position="558"/>
    </location>
</feature>
<dbReference type="GO" id="GO:0042597">
    <property type="term" value="C:periplasmic space"/>
    <property type="evidence" value="ECO:0007669"/>
    <property type="project" value="UniProtKB-ARBA"/>
</dbReference>
<evidence type="ECO:0000313" key="4">
    <source>
        <dbReference type="Proteomes" id="UP000186132"/>
    </source>
</evidence>
<keyword evidence="1" id="KW-0732">Signal</keyword>
<dbReference type="GO" id="GO:1904680">
    <property type="term" value="F:peptide transmembrane transporter activity"/>
    <property type="evidence" value="ECO:0007669"/>
    <property type="project" value="TreeGrafter"/>
</dbReference>
<dbReference type="Proteomes" id="UP000186132">
    <property type="component" value="Unassembled WGS sequence"/>
</dbReference>
<name>A0A1M5KNK3_9ACTN</name>
<dbReference type="STRING" id="1206085.SAMN05443575_2213"/>
<keyword evidence="4" id="KW-1185">Reference proteome</keyword>
<accession>A0A1M5KNK3</accession>
<dbReference type="InterPro" id="IPR030678">
    <property type="entry name" value="Peptide/Ni-bd"/>
</dbReference>
<dbReference type="PANTHER" id="PTHR30290">
    <property type="entry name" value="PERIPLASMIC BINDING COMPONENT OF ABC TRANSPORTER"/>
    <property type="match status" value="1"/>
</dbReference>
<proteinExistence type="predicted"/>
<dbReference type="OrthoDB" id="5240629at2"/>
<dbReference type="AlphaFoldDB" id="A0A1M5KNK3"/>
<dbReference type="EMBL" id="FQVU01000003">
    <property type="protein sequence ID" value="SHG54367.1"/>
    <property type="molecule type" value="Genomic_DNA"/>
</dbReference>
<evidence type="ECO:0000256" key="1">
    <source>
        <dbReference type="SAM" id="SignalP"/>
    </source>
</evidence>
<evidence type="ECO:0000313" key="3">
    <source>
        <dbReference type="EMBL" id="SHG54367.1"/>
    </source>
</evidence>
<dbReference type="InterPro" id="IPR000914">
    <property type="entry name" value="SBP_5_dom"/>
</dbReference>
<feature type="domain" description="Solute-binding protein family 5" evidence="2">
    <location>
        <begin position="88"/>
        <end position="473"/>
    </location>
</feature>
<dbReference type="Gene3D" id="3.10.105.10">
    <property type="entry name" value="Dipeptide-binding Protein, Domain 3"/>
    <property type="match status" value="1"/>
</dbReference>
<dbReference type="Gene3D" id="3.40.190.10">
    <property type="entry name" value="Periplasmic binding protein-like II"/>
    <property type="match status" value="1"/>
</dbReference>
<dbReference type="RefSeq" id="WP_073390068.1">
    <property type="nucleotide sequence ID" value="NZ_FQVU01000003.1"/>
</dbReference>
<protein>
    <submittedName>
        <fullName evidence="3">Peptide/nickel transport system substrate-binding protein</fullName>
    </submittedName>
</protein>
<dbReference type="CDD" id="cd08506">
    <property type="entry name" value="PBP2_clavulanate_OppA2"/>
    <property type="match status" value="1"/>
</dbReference>
<gene>
    <name evidence="3" type="ORF">SAMN05443575_2213</name>
</gene>
<dbReference type="InterPro" id="IPR039424">
    <property type="entry name" value="SBP_5"/>
</dbReference>
<sequence>MIRSRGPAAALAALTVAVFALSACDANSTGDEKKSDGKIHKGGTLTVYTSQTEFPFEPAISQSLAVTSQGLVHRRLTTWDIRPGHQPKVVPDLATTTGTPSDGGRVWTYKLKDGLTFSNGKTITSQDIKYGIERSFAPELSGGLGYHKALLVGGSSYKGPYTGKQLASITTPDAKTIVFRLNSAYGDWPWIVSMPAFAPVPKSADTKPSTYGTKPVASGPYQVQSYHQGTSATLVRNPDWSAKTDSVRGAGPDKIVFKLGQEDTVAAQQLIGDSGEARSAFGADPVPPSQLKQITANASAKSRVALSDPGALVYLAMNTQHGILKDVRVRQAIEYGVDKRAFQLNAGGTQGGSVASTLITPGIPGRASYDLYKAPAAGDVAKAKQLLAQAGVRSGTLRLVTRNENTYVGQAEAVQQSLKNIGLTAKIVPLDVNAWTDAITNDQGNYDLTVASWQPDFPSANGNIQPLFASSQIGGGNYNLSRYSNATVDTLIDKATSTVDPTAAQQLWAQADRRIMQDAPVVPLLYSRNAFMRGSAVSNFDDSGFPNYPNYLRVSLSS</sequence>
<dbReference type="GO" id="GO:0043190">
    <property type="term" value="C:ATP-binding cassette (ABC) transporter complex"/>
    <property type="evidence" value="ECO:0007669"/>
    <property type="project" value="InterPro"/>
</dbReference>